<evidence type="ECO:0000313" key="2">
    <source>
        <dbReference type="Proteomes" id="UP000054010"/>
    </source>
</evidence>
<dbReference type="OrthoDB" id="116799at2"/>
<organism evidence="1 2">
    <name type="scientific">Oscillochloris trichoides DG-6</name>
    <dbReference type="NCBI Taxonomy" id="765420"/>
    <lineage>
        <taxon>Bacteria</taxon>
        <taxon>Bacillati</taxon>
        <taxon>Chloroflexota</taxon>
        <taxon>Chloroflexia</taxon>
        <taxon>Chloroflexales</taxon>
        <taxon>Chloroflexineae</taxon>
        <taxon>Oscillochloridaceae</taxon>
        <taxon>Oscillochloris</taxon>
    </lineage>
</organism>
<keyword evidence="2" id="KW-1185">Reference proteome</keyword>
<dbReference type="AlphaFoldDB" id="E1IAT9"/>
<proteinExistence type="predicted"/>
<reference evidence="1 2" key="1">
    <citation type="journal article" date="2011" name="J. Bacteriol.">
        <title>Draft genome sequence of the anoxygenic filamentous phototrophic bacterium Oscillochloris trichoides subsp. DG-6.</title>
        <authorList>
            <person name="Kuznetsov B.B."/>
            <person name="Ivanovsky R.N."/>
            <person name="Keppen O.I."/>
            <person name="Sukhacheva M.V."/>
            <person name="Bumazhkin B.K."/>
            <person name="Patutina E.O."/>
            <person name="Beletsky A.V."/>
            <person name="Mardanov A.V."/>
            <person name="Baslerov R.V."/>
            <person name="Panteleeva A.N."/>
            <person name="Kolganova T.V."/>
            <person name="Ravin N.V."/>
            <person name="Skryabin K.G."/>
        </authorList>
    </citation>
    <scope>NUCLEOTIDE SEQUENCE [LARGE SCALE GENOMIC DNA]</scope>
    <source>
        <strain evidence="1 2">DG-6</strain>
    </source>
</reference>
<dbReference type="HOGENOM" id="CLU_082131_0_0_0"/>
<name>E1IAT9_9CHLR</name>
<dbReference type="Gene3D" id="3.40.50.10320">
    <property type="entry name" value="LmbE-like"/>
    <property type="match status" value="1"/>
</dbReference>
<dbReference type="InterPro" id="IPR024078">
    <property type="entry name" value="LmbE-like_dom_sf"/>
</dbReference>
<protein>
    <submittedName>
        <fullName evidence="1">LmbE family protein</fullName>
    </submittedName>
</protein>
<dbReference type="Pfam" id="PF02585">
    <property type="entry name" value="PIG-L"/>
    <property type="match status" value="1"/>
</dbReference>
<gene>
    <name evidence="1" type="ORF">OSCT_0440</name>
</gene>
<dbReference type="STRING" id="765420.OSCT_0440"/>
<dbReference type="Proteomes" id="UP000054010">
    <property type="component" value="Unassembled WGS sequence"/>
</dbReference>
<dbReference type="eggNOG" id="COG2120">
    <property type="taxonomic scope" value="Bacteria"/>
</dbReference>
<sequence>MPFHYTRIEDLAPHYDQIYLSPHLDDAALSCAGSIANFVALGHSVLVVTICAGSPAPNSAFSAFAQQQHRQWRLPPEQAVQQRIQEDIAALETLGADCLLLDLLDAIYRVPAAYHDEASLFGLTAAGDPLGPALRAQVAALVARYPNAIFYAPLAVGMHVDHQITYTVASEFVRGGVDIAFYEDFPYAATTGALERRLAALGGAELFLPVVISIDATLARKISALESYTSQIGTLFGDLATMAARVTAYAESLRPDEGTYGERIWMPR</sequence>
<dbReference type="SUPFAM" id="SSF102588">
    <property type="entry name" value="LmbE-like"/>
    <property type="match status" value="1"/>
</dbReference>
<evidence type="ECO:0000313" key="1">
    <source>
        <dbReference type="EMBL" id="EFO81695.1"/>
    </source>
</evidence>
<dbReference type="EMBL" id="ADVR01000007">
    <property type="protein sequence ID" value="EFO81695.1"/>
    <property type="molecule type" value="Genomic_DNA"/>
</dbReference>
<comment type="caution">
    <text evidence="1">The sequence shown here is derived from an EMBL/GenBank/DDBJ whole genome shotgun (WGS) entry which is preliminary data.</text>
</comment>
<accession>E1IAT9</accession>
<dbReference type="InterPro" id="IPR003737">
    <property type="entry name" value="GlcNAc_PI_deacetylase-related"/>
</dbReference>